<dbReference type="EMBL" id="JACGCM010001560">
    <property type="protein sequence ID" value="KAF6153555.1"/>
    <property type="molecule type" value="Genomic_DNA"/>
</dbReference>
<feature type="transmembrane region" description="Helical" evidence="1">
    <location>
        <begin position="20"/>
        <end position="43"/>
    </location>
</feature>
<dbReference type="PANTHER" id="PTHR46781">
    <property type="entry name" value="ALPHA 1,4-GLYCOSYLTRANSFERASE FAMILY PROTEIN"/>
    <property type="match status" value="1"/>
</dbReference>
<dbReference type="InterPro" id="IPR029044">
    <property type="entry name" value="Nucleotide-diphossugar_trans"/>
</dbReference>
<keyword evidence="4" id="KW-1185">Reference proteome</keyword>
<sequence>MLSPQRTSGHMAKFPTLSFAATLFIFLLAFSIFCNISLHIFALRVKKPSLIIPPEKIRKLFPSNSLLSVESVQEEVQESYVKDMEPKSLLPPINVTEEERILWFRRKLPKIEIFKSSELTVRFAVRAETFFGEGGCEERFFMTWISPTSSFHQREFFALESLFKAHPDGCLIILSRTMDSRRGKEILTPLTERGFNVIALAPNIPFLLKNTPAEPWFKEIKTGNKDPGEIPLAQNLSNLLRLAALYKYGGIYLDTDFIVLKKLSGLKNTIGAQSMTLDNKNWTRLNNAVLIFDKNHPILFKFIEEFSLTFDGNKWGHNGPYLVSRVVDRVWSRPGYNITVLPPMAFYPADWNRITGFFRKPVDLADSRWAEAKLLQLSGDTYGVHLWNKQSSKLEIEEGSIMGRLISNHCVVCEHIYASTSTSSMR</sequence>
<dbReference type="SUPFAM" id="SSF53448">
    <property type="entry name" value="Nucleotide-diphospho-sugar transferases"/>
    <property type="match status" value="1"/>
</dbReference>
<dbReference type="AlphaFoldDB" id="A0A7J7MF71"/>
<dbReference type="Pfam" id="PF04572">
    <property type="entry name" value="Gb3_synth"/>
    <property type="match status" value="1"/>
</dbReference>
<organism evidence="3 4">
    <name type="scientific">Kingdonia uniflora</name>
    <dbReference type="NCBI Taxonomy" id="39325"/>
    <lineage>
        <taxon>Eukaryota</taxon>
        <taxon>Viridiplantae</taxon>
        <taxon>Streptophyta</taxon>
        <taxon>Embryophyta</taxon>
        <taxon>Tracheophyta</taxon>
        <taxon>Spermatophyta</taxon>
        <taxon>Magnoliopsida</taxon>
        <taxon>Ranunculales</taxon>
        <taxon>Circaeasteraceae</taxon>
        <taxon>Kingdonia</taxon>
    </lineage>
</organism>
<dbReference type="Pfam" id="PF04488">
    <property type="entry name" value="Gly_transf_sug"/>
    <property type="match status" value="1"/>
</dbReference>
<dbReference type="InterPro" id="IPR007577">
    <property type="entry name" value="GlycoTrfase_DXD_sugar-bd_CS"/>
</dbReference>
<keyword evidence="1" id="KW-1133">Transmembrane helix</keyword>
<evidence type="ECO:0000259" key="2">
    <source>
        <dbReference type="Pfam" id="PF04572"/>
    </source>
</evidence>
<name>A0A7J7MF71_9MAGN</name>
<comment type="caution">
    <text evidence="3">The sequence shown here is derived from an EMBL/GenBank/DDBJ whole genome shotgun (WGS) entry which is preliminary data.</text>
</comment>
<accession>A0A7J7MF71</accession>
<keyword evidence="1" id="KW-0472">Membrane</keyword>
<evidence type="ECO:0000313" key="4">
    <source>
        <dbReference type="Proteomes" id="UP000541444"/>
    </source>
</evidence>
<reference evidence="3 4" key="1">
    <citation type="journal article" date="2020" name="IScience">
        <title>Genome Sequencing of the Endangered Kingdonia uniflora (Circaeasteraceae, Ranunculales) Reveals Potential Mechanisms of Evolutionary Specialization.</title>
        <authorList>
            <person name="Sun Y."/>
            <person name="Deng T."/>
            <person name="Zhang A."/>
            <person name="Moore M.J."/>
            <person name="Landis J.B."/>
            <person name="Lin N."/>
            <person name="Zhang H."/>
            <person name="Zhang X."/>
            <person name="Huang J."/>
            <person name="Zhang X."/>
            <person name="Sun H."/>
            <person name="Wang H."/>
        </authorList>
    </citation>
    <scope>NUCLEOTIDE SEQUENCE [LARGE SCALE GENOMIC DNA]</scope>
    <source>
        <strain evidence="3">TB1705</strain>
        <tissue evidence="3">Leaf</tissue>
    </source>
</reference>
<dbReference type="Proteomes" id="UP000541444">
    <property type="component" value="Unassembled WGS sequence"/>
</dbReference>
<dbReference type="PANTHER" id="PTHR46781:SF2">
    <property type="entry name" value="ALPHA 1,4-GLYCOSYLTRANSFERASE FAMILY PROTEIN"/>
    <property type="match status" value="1"/>
</dbReference>
<dbReference type="InterPro" id="IPR007652">
    <property type="entry name" value="A1-4-GlycosylTfrase_dom"/>
</dbReference>
<keyword evidence="1" id="KW-0812">Transmembrane</keyword>
<dbReference type="InterPro" id="IPR044789">
    <property type="entry name" value="Put_A1-4-GlycosylTfrase_plant"/>
</dbReference>
<dbReference type="OrthoDB" id="409543at2759"/>
<evidence type="ECO:0000256" key="1">
    <source>
        <dbReference type="SAM" id="Phobius"/>
    </source>
</evidence>
<feature type="domain" description="Alpha 1,4-glycosyltransferase" evidence="2">
    <location>
        <begin position="292"/>
        <end position="413"/>
    </location>
</feature>
<evidence type="ECO:0000313" key="3">
    <source>
        <dbReference type="EMBL" id="KAF6153555.1"/>
    </source>
</evidence>
<proteinExistence type="predicted"/>
<protein>
    <recommendedName>
        <fullName evidence="2">Alpha 1,4-glycosyltransferase domain-containing protein</fullName>
    </recommendedName>
</protein>
<dbReference type="Gene3D" id="3.90.550.20">
    <property type="match status" value="1"/>
</dbReference>
<gene>
    <name evidence="3" type="ORF">GIB67_027422</name>
</gene>